<organism evidence="3 4">
    <name type="scientific">Romeriopsis navalis LEGE 11480</name>
    <dbReference type="NCBI Taxonomy" id="2777977"/>
    <lineage>
        <taxon>Bacteria</taxon>
        <taxon>Bacillati</taxon>
        <taxon>Cyanobacteriota</taxon>
        <taxon>Cyanophyceae</taxon>
        <taxon>Leptolyngbyales</taxon>
        <taxon>Leptolyngbyaceae</taxon>
        <taxon>Romeriopsis</taxon>
        <taxon>Romeriopsis navalis</taxon>
    </lineage>
</organism>
<protein>
    <submittedName>
        <fullName evidence="3">Glycosyltransferase family 4 protein</fullName>
    </submittedName>
</protein>
<dbReference type="PANTHER" id="PTHR46401:SF2">
    <property type="entry name" value="GLYCOSYLTRANSFERASE WBBK-RELATED"/>
    <property type="match status" value="1"/>
</dbReference>
<evidence type="ECO:0000313" key="3">
    <source>
        <dbReference type="EMBL" id="MBE9032276.1"/>
    </source>
</evidence>
<reference evidence="3" key="1">
    <citation type="submission" date="2020-10" db="EMBL/GenBank/DDBJ databases">
        <authorList>
            <person name="Castelo-Branco R."/>
            <person name="Eusebio N."/>
            <person name="Adriana R."/>
            <person name="Vieira A."/>
            <person name="Brugerolle De Fraissinette N."/>
            <person name="Rezende De Castro R."/>
            <person name="Schneider M.P."/>
            <person name="Vasconcelos V."/>
            <person name="Leao P.N."/>
        </authorList>
    </citation>
    <scope>NUCLEOTIDE SEQUENCE</scope>
    <source>
        <strain evidence="3">LEGE 11480</strain>
    </source>
</reference>
<accession>A0A928VSN2</accession>
<dbReference type="EMBL" id="JADEXQ010000097">
    <property type="protein sequence ID" value="MBE9032276.1"/>
    <property type="molecule type" value="Genomic_DNA"/>
</dbReference>
<comment type="caution">
    <text evidence="3">The sequence shown here is derived from an EMBL/GenBank/DDBJ whole genome shotgun (WGS) entry which is preliminary data.</text>
</comment>
<dbReference type="GO" id="GO:0009103">
    <property type="term" value="P:lipopolysaccharide biosynthetic process"/>
    <property type="evidence" value="ECO:0007669"/>
    <property type="project" value="TreeGrafter"/>
</dbReference>
<proteinExistence type="predicted"/>
<evidence type="ECO:0000313" key="4">
    <source>
        <dbReference type="Proteomes" id="UP000625316"/>
    </source>
</evidence>
<sequence>MLRITIDTSPILPRPSGIGFYVVKLLEELTRLLLEEASIELELMYQISLKSALRGNFSAPPVLQNYQNLRYFPLPVKITNLFVQHPQLFLPLFESACGFGDIFHGTNYTVFPLRQSRKVMTIYDLTFIKYPHYSNAVVQAYADRVRRCLRWTDLVLTISESSKRDIVEYLGFPAAKVIVTPLASRYSVADAHRSPNAPTIAGYDAQKPYILFVSTIEPRKNILGVIAAFDQLKKTQHIPHDLVLVGQKGWLFEPIFERIGQSPYCESIHHLDYLTNDQVSDFYRYADVFVYPSHYEGFGLPVLEAMTLGCPVVCSNNSSLPEVAGPAAVLVDADDAMQIAQGLAQVIGDRELRDQLIQQGFAQAQKFTWRATAERTLQAYKSLA</sequence>
<dbReference type="Gene3D" id="3.40.50.2000">
    <property type="entry name" value="Glycogen Phosphorylase B"/>
    <property type="match status" value="2"/>
</dbReference>
<gene>
    <name evidence="3" type="ORF">IQ266_21285</name>
</gene>
<dbReference type="PANTHER" id="PTHR46401">
    <property type="entry name" value="GLYCOSYLTRANSFERASE WBBK-RELATED"/>
    <property type="match status" value="1"/>
</dbReference>
<dbReference type="Proteomes" id="UP000625316">
    <property type="component" value="Unassembled WGS sequence"/>
</dbReference>
<dbReference type="InterPro" id="IPR001296">
    <property type="entry name" value="Glyco_trans_1"/>
</dbReference>
<dbReference type="CDD" id="cd03809">
    <property type="entry name" value="GT4_MtfB-like"/>
    <property type="match status" value="1"/>
</dbReference>
<dbReference type="FunFam" id="3.40.50.2000:FF:000119">
    <property type="entry name" value="Glycosyl transferase group 1"/>
    <property type="match status" value="1"/>
</dbReference>
<keyword evidence="4" id="KW-1185">Reference proteome</keyword>
<dbReference type="AlphaFoldDB" id="A0A928VSN2"/>
<dbReference type="RefSeq" id="WP_264327098.1">
    <property type="nucleotide sequence ID" value="NZ_JADEXQ010000097.1"/>
</dbReference>
<feature type="domain" description="Glycosyl transferase family 1" evidence="2">
    <location>
        <begin position="204"/>
        <end position="360"/>
    </location>
</feature>
<evidence type="ECO:0000256" key="1">
    <source>
        <dbReference type="ARBA" id="ARBA00022679"/>
    </source>
</evidence>
<dbReference type="GO" id="GO:0016757">
    <property type="term" value="F:glycosyltransferase activity"/>
    <property type="evidence" value="ECO:0007669"/>
    <property type="project" value="InterPro"/>
</dbReference>
<keyword evidence="1" id="KW-0808">Transferase</keyword>
<evidence type="ECO:0000259" key="2">
    <source>
        <dbReference type="Pfam" id="PF00534"/>
    </source>
</evidence>
<name>A0A928VSN2_9CYAN</name>
<dbReference type="SUPFAM" id="SSF53756">
    <property type="entry name" value="UDP-Glycosyltransferase/glycogen phosphorylase"/>
    <property type="match status" value="1"/>
</dbReference>
<dbReference type="Pfam" id="PF00534">
    <property type="entry name" value="Glycos_transf_1"/>
    <property type="match status" value="1"/>
</dbReference>